<accession>A0A978UKJ0</accession>
<sequence>MRMTRWNGGEWKNPFPGREAFEEDNVGCNKVSVIPIAGMGGVGKTTFAQLVYDDEKVKKHFELKFWVMHTLLPSLKFLKICDCPLLEFHYETGLRSNLGKLVVRRFAALEKLWTVRLKERVRHLAIERSTTIARIDSISEAGCLRTLLTKHGYSFDLLSDEVVNHAILKSRCFRVLSLYGSLFPNLQKLEIRGCHRLMNVDWPRNLPSLTELNICESEVLLSSLPRTPAIRELNLGKCEKLQLQELPQTVEWISIGGCHGVESFIDILRKSPSRCHLQYLGIHDCSSPITFPTACLPTTLTKLKIEDCEKLEFPMHHSLKTSSIKKVSIINSCGGSGSLKFFPLDFFPNLKKLEITRCKYLESLTLPDGQLCQNLTTLIIGGPNFISFPKGGLHAPNLIQLAVQGCKKLKMLPEQMHNFLPSLQYLEISDCPEVESFPDGGLPSNLRELHVHNCSKLIADRMKWNLQKLQALGWFAIKDDDEREGESAGVESFPEEGLLPSTLEYLEILGIGSLKRLDIKGLQQLTSLTSLWIQNCPQLHKLPEEGLPTSLTYLYIGKCPLLKERCQQEKGQDWAKISHIPRIEIDGEHI</sequence>
<organism evidence="3 4">
    <name type="scientific">Ziziphus jujuba var. spinosa</name>
    <dbReference type="NCBI Taxonomy" id="714518"/>
    <lineage>
        <taxon>Eukaryota</taxon>
        <taxon>Viridiplantae</taxon>
        <taxon>Streptophyta</taxon>
        <taxon>Embryophyta</taxon>
        <taxon>Tracheophyta</taxon>
        <taxon>Spermatophyta</taxon>
        <taxon>Magnoliopsida</taxon>
        <taxon>eudicotyledons</taxon>
        <taxon>Gunneridae</taxon>
        <taxon>Pentapetalae</taxon>
        <taxon>rosids</taxon>
        <taxon>fabids</taxon>
        <taxon>Rosales</taxon>
        <taxon>Rhamnaceae</taxon>
        <taxon>Paliureae</taxon>
        <taxon>Ziziphus</taxon>
    </lineage>
</organism>
<evidence type="ECO:0000313" key="3">
    <source>
        <dbReference type="EMBL" id="KAH7515342.1"/>
    </source>
</evidence>
<evidence type="ECO:0000259" key="2">
    <source>
        <dbReference type="Pfam" id="PF00931"/>
    </source>
</evidence>
<dbReference type="InterPro" id="IPR002182">
    <property type="entry name" value="NB-ARC"/>
</dbReference>
<dbReference type="AlphaFoldDB" id="A0A978UKJ0"/>
<proteinExistence type="predicted"/>
<evidence type="ECO:0000256" key="1">
    <source>
        <dbReference type="ARBA" id="ARBA00022821"/>
    </source>
</evidence>
<keyword evidence="1" id="KW-0611">Plant defense</keyword>
<dbReference type="PRINTS" id="PR00364">
    <property type="entry name" value="DISEASERSIST"/>
</dbReference>
<gene>
    <name evidence="3" type="ORF">FEM48_Zijuj10G0016400</name>
</gene>
<dbReference type="InterPro" id="IPR027417">
    <property type="entry name" value="P-loop_NTPase"/>
</dbReference>
<feature type="domain" description="NB-ARC" evidence="2">
    <location>
        <begin position="30"/>
        <end position="69"/>
    </location>
</feature>
<reference evidence="3" key="1">
    <citation type="journal article" date="2021" name="Front. Plant Sci.">
        <title>Chromosome-Scale Genome Assembly for Chinese Sour Jujube and Insights Into Its Genome Evolution and Domestication Signature.</title>
        <authorList>
            <person name="Shen L.-Y."/>
            <person name="Luo H."/>
            <person name="Wang X.-L."/>
            <person name="Wang X.-M."/>
            <person name="Qiu X.-J."/>
            <person name="Liu H."/>
            <person name="Zhou S.-S."/>
            <person name="Jia K.-H."/>
            <person name="Nie S."/>
            <person name="Bao Y.-T."/>
            <person name="Zhang R.-G."/>
            <person name="Yun Q.-Z."/>
            <person name="Chai Y.-H."/>
            <person name="Lu J.-Y."/>
            <person name="Li Y."/>
            <person name="Zhao S.-W."/>
            <person name="Mao J.-F."/>
            <person name="Jia S.-G."/>
            <person name="Mao Y.-M."/>
        </authorList>
    </citation>
    <scope>NUCLEOTIDE SEQUENCE</scope>
    <source>
        <strain evidence="3">AT0</strain>
        <tissue evidence="3">Leaf</tissue>
    </source>
</reference>
<protein>
    <recommendedName>
        <fullName evidence="2">NB-ARC domain-containing protein</fullName>
    </recommendedName>
</protein>
<name>A0A978UKJ0_ZIZJJ</name>
<dbReference type="SUPFAM" id="SSF52540">
    <property type="entry name" value="P-loop containing nucleoside triphosphate hydrolases"/>
    <property type="match status" value="1"/>
</dbReference>
<dbReference type="PANTHER" id="PTHR36766:SF45">
    <property type="entry name" value="NB-ARC DOMAIN-CONTAINING PROTEIN"/>
    <property type="match status" value="1"/>
</dbReference>
<dbReference type="Gene3D" id="3.80.10.10">
    <property type="entry name" value="Ribonuclease Inhibitor"/>
    <property type="match status" value="2"/>
</dbReference>
<dbReference type="Proteomes" id="UP000813462">
    <property type="component" value="Unassembled WGS sequence"/>
</dbReference>
<dbReference type="Pfam" id="PF00931">
    <property type="entry name" value="NB-ARC"/>
    <property type="match status" value="1"/>
</dbReference>
<dbReference type="GO" id="GO:0006952">
    <property type="term" value="P:defense response"/>
    <property type="evidence" value="ECO:0007669"/>
    <property type="project" value="UniProtKB-KW"/>
</dbReference>
<dbReference type="SUPFAM" id="SSF52058">
    <property type="entry name" value="L domain-like"/>
    <property type="match status" value="2"/>
</dbReference>
<comment type="caution">
    <text evidence="3">The sequence shown here is derived from an EMBL/GenBank/DDBJ whole genome shotgun (WGS) entry which is preliminary data.</text>
</comment>
<dbReference type="GO" id="GO:0043531">
    <property type="term" value="F:ADP binding"/>
    <property type="evidence" value="ECO:0007669"/>
    <property type="project" value="InterPro"/>
</dbReference>
<dbReference type="Gene3D" id="3.40.50.300">
    <property type="entry name" value="P-loop containing nucleotide triphosphate hydrolases"/>
    <property type="match status" value="1"/>
</dbReference>
<evidence type="ECO:0000313" key="4">
    <source>
        <dbReference type="Proteomes" id="UP000813462"/>
    </source>
</evidence>
<dbReference type="PANTHER" id="PTHR36766">
    <property type="entry name" value="PLANT BROAD-SPECTRUM MILDEW RESISTANCE PROTEIN RPW8"/>
    <property type="match status" value="1"/>
</dbReference>
<dbReference type="InterPro" id="IPR032675">
    <property type="entry name" value="LRR_dom_sf"/>
</dbReference>
<dbReference type="EMBL" id="JAEACU010000010">
    <property type="protein sequence ID" value="KAH7515342.1"/>
    <property type="molecule type" value="Genomic_DNA"/>
</dbReference>